<evidence type="ECO:0000256" key="4">
    <source>
        <dbReference type="ARBA" id="ARBA00022679"/>
    </source>
</evidence>
<dbReference type="NCBIfam" id="TIGR04265">
    <property type="entry name" value="bac_cardiolipin"/>
    <property type="match status" value="1"/>
</dbReference>
<keyword evidence="5 12" id="KW-0812">Transmembrane</keyword>
<evidence type="ECO:0000256" key="10">
    <source>
        <dbReference type="ARBA" id="ARBA00023209"/>
    </source>
</evidence>
<comment type="function">
    <text evidence="12">Catalyzes the reversible phosphatidyl group transfer from one phosphatidylglycerol molecule to another to form cardiolipin (CL) (diphosphatidylglycerol) and glycerol.</text>
</comment>
<keyword evidence="4 12" id="KW-0808">Transferase</keyword>
<evidence type="ECO:0000256" key="3">
    <source>
        <dbReference type="ARBA" id="ARBA00022516"/>
    </source>
</evidence>
<dbReference type="PANTHER" id="PTHR21248:SF22">
    <property type="entry name" value="PHOSPHOLIPASE D"/>
    <property type="match status" value="1"/>
</dbReference>
<evidence type="ECO:0000256" key="11">
    <source>
        <dbReference type="ARBA" id="ARBA00023264"/>
    </source>
</evidence>
<evidence type="ECO:0000256" key="6">
    <source>
        <dbReference type="ARBA" id="ARBA00022737"/>
    </source>
</evidence>
<evidence type="ECO:0000256" key="7">
    <source>
        <dbReference type="ARBA" id="ARBA00022989"/>
    </source>
</evidence>
<keyword evidence="9 12" id="KW-0472">Membrane</keyword>
<keyword evidence="16" id="KW-1185">Reference proteome</keyword>
<dbReference type="CDD" id="cd09110">
    <property type="entry name" value="PLDc_CLS_1"/>
    <property type="match status" value="1"/>
</dbReference>
<keyword evidence="2 12" id="KW-1003">Cell membrane</keyword>
<feature type="active site" evidence="12">
    <location>
        <position position="232"/>
    </location>
</feature>
<dbReference type="CDD" id="cd09112">
    <property type="entry name" value="PLDc_CLS_2"/>
    <property type="match status" value="1"/>
</dbReference>
<dbReference type="Pfam" id="PF13091">
    <property type="entry name" value="PLDc_2"/>
    <property type="match status" value="2"/>
</dbReference>
<feature type="domain" description="PLD phosphodiesterase" evidence="14">
    <location>
        <begin position="400"/>
        <end position="427"/>
    </location>
</feature>
<feature type="transmembrane region" description="Helical" evidence="12">
    <location>
        <begin position="33"/>
        <end position="56"/>
    </location>
</feature>
<evidence type="ECO:0000256" key="12">
    <source>
        <dbReference type="HAMAP-Rule" id="MF_01916"/>
    </source>
</evidence>
<dbReference type="InterPro" id="IPR025202">
    <property type="entry name" value="PLD-like_dom"/>
</dbReference>
<feature type="transmembrane region" description="Helical" evidence="12">
    <location>
        <begin position="7"/>
        <end position="27"/>
    </location>
</feature>
<evidence type="ECO:0000256" key="1">
    <source>
        <dbReference type="ARBA" id="ARBA00004651"/>
    </source>
</evidence>
<dbReference type="InterPro" id="IPR027379">
    <property type="entry name" value="CLS_N"/>
</dbReference>
<dbReference type="EMBL" id="QPJT01000007">
    <property type="protein sequence ID" value="RCX17591.1"/>
    <property type="molecule type" value="Genomic_DNA"/>
</dbReference>
<dbReference type="SMART" id="SM00155">
    <property type="entry name" value="PLDc"/>
    <property type="match status" value="2"/>
</dbReference>
<keyword evidence="11 12" id="KW-1208">Phospholipid metabolism</keyword>
<dbReference type="RefSeq" id="WP_114297300.1">
    <property type="nucleotide sequence ID" value="NZ_QPJT01000007.1"/>
</dbReference>
<feature type="active site" evidence="12">
    <location>
        <position position="225"/>
    </location>
</feature>
<comment type="similarity">
    <text evidence="12">Belongs to the phospholipase D family. Cardiolipin synthase subfamily.</text>
</comment>
<feature type="active site" evidence="12">
    <location>
        <position position="405"/>
    </location>
</feature>
<dbReference type="Proteomes" id="UP000253034">
    <property type="component" value="Unassembled WGS sequence"/>
</dbReference>
<evidence type="ECO:0000256" key="8">
    <source>
        <dbReference type="ARBA" id="ARBA00023098"/>
    </source>
</evidence>
<dbReference type="GO" id="GO:0032049">
    <property type="term" value="P:cardiolipin biosynthetic process"/>
    <property type="evidence" value="ECO:0007669"/>
    <property type="project" value="UniProtKB-UniRule"/>
</dbReference>
<dbReference type="InterPro" id="IPR022924">
    <property type="entry name" value="Cardiolipin_synthase"/>
</dbReference>
<protein>
    <recommendedName>
        <fullName evidence="12 13">Cardiolipin synthase</fullName>
        <shortName evidence="12">CL synthase</shortName>
        <ecNumber evidence="12 13">2.7.8.-</ecNumber>
    </recommendedName>
</protein>
<feature type="domain" description="PLD phosphodiesterase" evidence="14">
    <location>
        <begin position="220"/>
        <end position="247"/>
    </location>
</feature>
<evidence type="ECO:0000313" key="15">
    <source>
        <dbReference type="EMBL" id="RCX17591.1"/>
    </source>
</evidence>
<comment type="catalytic activity">
    <reaction evidence="12">
        <text>2 a 1,2-diacyl-sn-glycero-3-phospho-(1'-sn-glycerol) = a cardiolipin + glycerol</text>
        <dbReference type="Rhea" id="RHEA:31451"/>
        <dbReference type="ChEBI" id="CHEBI:17754"/>
        <dbReference type="ChEBI" id="CHEBI:62237"/>
        <dbReference type="ChEBI" id="CHEBI:64716"/>
    </reaction>
</comment>
<evidence type="ECO:0000256" key="13">
    <source>
        <dbReference type="NCBIfam" id="TIGR04265"/>
    </source>
</evidence>
<keyword evidence="3 12" id="KW-0444">Lipid biosynthesis</keyword>
<dbReference type="AlphaFoldDB" id="A0A369B834"/>
<name>A0A369B834_9FIRM</name>
<evidence type="ECO:0000256" key="9">
    <source>
        <dbReference type="ARBA" id="ARBA00023136"/>
    </source>
</evidence>
<feature type="active site" evidence="12">
    <location>
        <position position="227"/>
    </location>
</feature>
<dbReference type="SUPFAM" id="SSF56024">
    <property type="entry name" value="Phospholipase D/nuclease"/>
    <property type="match status" value="2"/>
</dbReference>
<dbReference type="OrthoDB" id="9762009at2"/>
<proteinExistence type="inferred from homology"/>
<evidence type="ECO:0000313" key="16">
    <source>
        <dbReference type="Proteomes" id="UP000253034"/>
    </source>
</evidence>
<dbReference type="Gene3D" id="3.30.870.10">
    <property type="entry name" value="Endonuclease Chain A"/>
    <property type="match status" value="2"/>
</dbReference>
<evidence type="ECO:0000259" key="14">
    <source>
        <dbReference type="PROSITE" id="PS50035"/>
    </source>
</evidence>
<comment type="subcellular location">
    <subcellularLocation>
        <location evidence="1 12">Cell membrane</location>
        <topology evidence="1 12">Multi-pass membrane protein</topology>
    </subcellularLocation>
</comment>
<dbReference type="EC" id="2.7.8.-" evidence="12 13"/>
<dbReference type="InterPro" id="IPR001736">
    <property type="entry name" value="PLipase_D/transphosphatidylase"/>
</dbReference>
<dbReference type="Pfam" id="PF13396">
    <property type="entry name" value="PLDc_N"/>
    <property type="match status" value="1"/>
</dbReference>
<dbReference type="GO" id="GO:0008808">
    <property type="term" value="F:cardiolipin synthase activity"/>
    <property type="evidence" value="ECO:0007669"/>
    <property type="project" value="UniProtKB-UniRule"/>
</dbReference>
<comment type="caution">
    <text evidence="15">The sequence shown here is derived from an EMBL/GenBank/DDBJ whole genome shotgun (WGS) entry which is preliminary data.</text>
</comment>
<keyword evidence="10 12" id="KW-0594">Phospholipid biosynthesis</keyword>
<organism evidence="15 16">
    <name type="scientific">Anaerobacterium chartisolvens</name>
    <dbReference type="NCBI Taxonomy" id="1297424"/>
    <lineage>
        <taxon>Bacteria</taxon>
        <taxon>Bacillati</taxon>
        <taxon>Bacillota</taxon>
        <taxon>Clostridia</taxon>
        <taxon>Eubacteriales</taxon>
        <taxon>Oscillospiraceae</taxon>
        <taxon>Anaerobacterium</taxon>
    </lineage>
</organism>
<dbReference type="HAMAP" id="MF_01916">
    <property type="entry name" value="Cardiolipin_synth_Cls"/>
    <property type="match status" value="1"/>
</dbReference>
<keyword evidence="6" id="KW-0677">Repeat</keyword>
<sequence>MNASLTVRVMEIIIAVNFLLIIAVVYIEKKKPSAAAVWVLILSFLPAAGIVLYLIFGRNLRLNKKRIFKNKKEYDLQYNAELIRQKYLLDNRKIYLTDKSTGEYLDIIEMHLNASRSIYSQDNSIIIFTEAKDKYSSLIKDIEAAQESIHLLYFIINNDNIGRKIVDCLTNKARQGVSVRLLYDHIGSLFTPFSMFNDLIKAGGKVYRFFPLRLGTYLRINFRNHRKIVVIDGRIGYTGGMNIGDEYMSLHKRKTPWRDTHIRITGSSVHALQERFLSDWYYTSKESSIKDSEMLKKFFPEVSSEGEIGVQVVSAGPDSRREQIKLGLIKVINSTRKFLYIQSPYFVPDEPFLEALQIAAMSGVDVRIMLPSVPDKKFVYRVTFSYIQDLIGYGIRVYLYPGFLHSKMLVMDGKIASLGTTNIDIRSFSLDFEINVFVYNTSFSEQCAEIFEKDMEVCRYVTEEWYRSRSFLVKAQEGFFRLFSPLM</sequence>
<gene>
    <name evidence="15" type="ORF">DFR58_107138</name>
</gene>
<dbReference type="GO" id="GO:0005886">
    <property type="term" value="C:plasma membrane"/>
    <property type="evidence" value="ECO:0007669"/>
    <property type="project" value="UniProtKB-SubCell"/>
</dbReference>
<dbReference type="PANTHER" id="PTHR21248">
    <property type="entry name" value="CARDIOLIPIN SYNTHASE"/>
    <property type="match status" value="1"/>
</dbReference>
<dbReference type="PROSITE" id="PS50035">
    <property type="entry name" value="PLD"/>
    <property type="match status" value="2"/>
</dbReference>
<accession>A0A369B834</accession>
<evidence type="ECO:0000256" key="2">
    <source>
        <dbReference type="ARBA" id="ARBA00022475"/>
    </source>
</evidence>
<dbReference type="InterPro" id="IPR030874">
    <property type="entry name" value="Cardiolipin_synth_Firmi"/>
</dbReference>
<reference evidence="15 16" key="1">
    <citation type="submission" date="2018-07" db="EMBL/GenBank/DDBJ databases">
        <title>Genomic Encyclopedia of Type Strains, Phase IV (KMG-IV): sequencing the most valuable type-strain genomes for metagenomic binning, comparative biology and taxonomic classification.</title>
        <authorList>
            <person name="Goeker M."/>
        </authorList>
    </citation>
    <scope>NUCLEOTIDE SEQUENCE [LARGE SCALE GENOMIC DNA]</scope>
    <source>
        <strain evidence="15 16">DSM 27016</strain>
    </source>
</reference>
<feature type="active site" evidence="12">
    <location>
        <position position="412"/>
    </location>
</feature>
<keyword evidence="7 12" id="KW-1133">Transmembrane helix</keyword>
<evidence type="ECO:0000256" key="5">
    <source>
        <dbReference type="ARBA" id="ARBA00022692"/>
    </source>
</evidence>
<keyword evidence="8 12" id="KW-0443">Lipid metabolism</keyword>
<feature type="active site" evidence="12">
    <location>
        <position position="407"/>
    </location>
</feature>